<sequence length="345" mass="36014">MPFRFPVRQTASAVLAAILVAACAEPPPPPPPPPAPPSVALSPKLIELAGAYRYYMVRSTGITSDFADGDGVARSLKVGAAYEPGQLLRGAMAYGAVAALQDKTFVDGVRVYAKDAASRRQVAHEILRDPAYAVGLPGSASAAGLVIGAIGGEGQRLYDGGKSVKQSAYDIQRQPWSKAEVADRSARLQAAKTLSASAMAGDVAETARLQQASIGATPLAVTAATAAPPYTPTVVRSLAIAALAALGEAGDANVEQVLGLMQEPNVGTCMNMSKLNLYQCLAVARPHYEDVFCLGQHAMMDTGRCMIKAAGLPEPYEPRFVPSQDSINKGMPTKKAPARKPARKS</sequence>
<evidence type="ECO:0000256" key="1">
    <source>
        <dbReference type="SAM" id="MobiDB-lite"/>
    </source>
</evidence>
<reference evidence="3 4" key="1">
    <citation type="submission" date="2018-05" db="EMBL/GenBank/DDBJ databases">
        <authorList>
            <person name="Lanie J.A."/>
            <person name="Ng W.-L."/>
            <person name="Kazmierczak K.M."/>
            <person name="Andrzejewski T.M."/>
            <person name="Davidsen T.M."/>
            <person name="Wayne K.J."/>
            <person name="Tettelin H."/>
            <person name="Glass J.I."/>
            <person name="Rusch D."/>
            <person name="Podicherti R."/>
            <person name="Tsui H.-C.T."/>
            <person name="Winkler M.E."/>
        </authorList>
    </citation>
    <scope>NUCLEOTIDE SEQUENCE [LARGE SCALE GENOMIC DNA]</scope>
    <source>
        <strain evidence="3 4">BUT-10</strain>
    </source>
</reference>
<organism evidence="3 4">
    <name type="scientific">Phenylobacterium kunshanense</name>
    <dbReference type="NCBI Taxonomy" id="1445034"/>
    <lineage>
        <taxon>Bacteria</taxon>
        <taxon>Pseudomonadati</taxon>
        <taxon>Pseudomonadota</taxon>
        <taxon>Alphaproteobacteria</taxon>
        <taxon>Caulobacterales</taxon>
        <taxon>Caulobacteraceae</taxon>
        <taxon>Phenylobacterium</taxon>
    </lineage>
</organism>
<dbReference type="Proteomes" id="UP000249524">
    <property type="component" value="Unassembled WGS sequence"/>
</dbReference>
<gene>
    <name evidence="3" type="ORF">DJ019_13665</name>
</gene>
<dbReference type="RefSeq" id="WP_111276611.1">
    <property type="nucleotide sequence ID" value="NZ_QFYS01000006.1"/>
</dbReference>
<feature type="signal peptide" evidence="2">
    <location>
        <begin position="1"/>
        <end position="24"/>
    </location>
</feature>
<dbReference type="EMBL" id="QFYS01000006">
    <property type="protein sequence ID" value="RAK64224.1"/>
    <property type="molecule type" value="Genomic_DNA"/>
</dbReference>
<feature type="region of interest" description="Disordered" evidence="1">
    <location>
        <begin position="318"/>
        <end position="345"/>
    </location>
</feature>
<evidence type="ECO:0000256" key="2">
    <source>
        <dbReference type="SAM" id="SignalP"/>
    </source>
</evidence>
<keyword evidence="4" id="KW-1185">Reference proteome</keyword>
<dbReference type="PROSITE" id="PS51257">
    <property type="entry name" value="PROKAR_LIPOPROTEIN"/>
    <property type="match status" value="1"/>
</dbReference>
<dbReference type="OrthoDB" id="7626611at2"/>
<protein>
    <submittedName>
        <fullName evidence="3">Uncharacterized protein</fullName>
    </submittedName>
</protein>
<feature type="compositionally biased region" description="Basic residues" evidence="1">
    <location>
        <begin position="336"/>
        <end position="345"/>
    </location>
</feature>
<name>A0A328BEE1_9CAUL</name>
<keyword evidence="2" id="KW-0732">Signal</keyword>
<comment type="caution">
    <text evidence="3">The sequence shown here is derived from an EMBL/GenBank/DDBJ whole genome shotgun (WGS) entry which is preliminary data.</text>
</comment>
<dbReference type="AlphaFoldDB" id="A0A328BEE1"/>
<proteinExistence type="predicted"/>
<evidence type="ECO:0000313" key="4">
    <source>
        <dbReference type="Proteomes" id="UP000249524"/>
    </source>
</evidence>
<feature type="chain" id="PRO_5016364721" evidence="2">
    <location>
        <begin position="25"/>
        <end position="345"/>
    </location>
</feature>
<evidence type="ECO:0000313" key="3">
    <source>
        <dbReference type="EMBL" id="RAK64224.1"/>
    </source>
</evidence>
<accession>A0A328BEE1</accession>